<keyword evidence="2" id="KW-1185">Reference proteome</keyword>
<organism evidence="1 2">
    <name type="scientific">Pistacia integerrima</name>
    <dbReference type="NCBI Taxonomy" id="434235"/>
    <lineage>
        <taxon>Eukaryota</taxon>
        <taxon>Viridiplantae</taxon>
        <taxon>Streptophyta</taxon>
        <taxon>Embryophyta</taxon>
        <taxon>Tracheophyta</taxon>
        <taxon>Spermatophyta</taxon>
        <taxon>Magnoliopsida</taxon>
        <taxon>eudicotyledons</taxon>
        <taxon>Gunneridae</taxon>
        <taxon>Pentapetalae</taxon>
        <taxon>rosids</taxon>
        <taxon>malvids</taxon>
        <taxon>Sapindales</taxon>
        <taxon>Anacardiaceae</taxon>
        <taxon>Pistacia</taxon>
    </lineage>
</organism>
<name>A0ACC0X9G5_9ROSI</name>
<evidence type="ECO:0000313" key="1">
    <source>
        <dbReference type="EMBL" id="KAJ0013792.1"/>
    </source>
</evidence>
<dbReference type="Proteomes" id="UP001163603">
    <property type="component" value="Chromosome 13"/>
</dbReference>
<reference evidence="2" key="1">
    <citation type="journal article" date="2023" name="G3 (Bethesda)">
        <title>Genome assembly and association tests identify interacting loci associated with vigor, precocity, and sex in interspecific pistachio rootstocks.</title>
        <authorList>
            <person name="Palmer W."/>
            <person name="Jacygrad E."/>
            <person name="Sagayaradj S."/>
            <person name="Cavanaugh K."/>
            <person name="Han R."/>
            <person name="Bertier L."/>
            <person name="Beede B."/>
            <person name="Kafkas S."/>
            <person name="Golino D."/>
            <person name="Preece J."/>
            <person name="Michelmore R."/>
        </authorList>
    </citation>
    <scope>NUCLEOTIDE SEQUENCE [LARGE SCALE GENOMIC DNA]</scope>
</reference>
<accession>A0ACC0X9G5</accession>
<evidence type="ECO:0000313" key="2">
    <source>
        <dbReference type="Proteomes" id="UP001163603"/>
    </source>
</evidence>
<sequence>MLRPFRVSSKERGVNWYLKVWTNNSVVGDFSYAWSFGVTSQAERKFGKHSMSRKNLMRAESGTCNVCSAPCSSCMHRKIAIMGSKIDEFSDETCRETTASQFSGNDNVGSKGRPCGSLQHAASEASNLLSANSSHDSFSVNAESKATVRSCDISVTSEDFDTQPKLSSGGAGAEDQLSPKPDSVLDQRIFSPKYDDTKGVEGHDDNMSSVSRANDADAADGDRYVDFKNLSHSSALVCSLGPEGSGKAPFSQKLGSSDIPSAKKADSGCGSPKVQSPFSHSHSDKWLIGGFPEVSTKISPKSEAEVEKDSGEPPDEACKSSGHDEHDLKFNELDLPDTQLPQAASGDDSDESDIVEHDVKVCDICGDAGREDLLAICSKCSDGAEHTYCMKEMLQKLPEGEWLCEECKFAEETENHKQVLDTEGKRTNKLSTQSFGKRQAENLEPAAAAKRLAVETSLGPTKSSSPTRAASLSRDSSFKSIDKGKVKPASFGNISSNDVSETARSPTGLLQTSKGNLFKSNSFSTKPKVKPVPEVILQKQKGSREQAPLDMKEGFSRAMSKSQSFKSTNFGRTSTSESKFRAVSPRLSQDLKGLKQLKERTVFERKNLSKLDKSHAVSATASAAVSTPKVDQKLTSRGETVPLASAGNNRESKVVKSEGKVSILSKSNSNLARRGAEVPASPVGALSMNGMSSSSAEQKPNLVIPKDEPSSSSSWTADRPSNSVNEILQDCLPRSLESTTQGEKPNVSRPRPTLTTGSKGVPCQKCKEMGHDVESCPITSPQVSGIDIPAGKNSREEMIKGNKLKAAIEAAMNKLPVSYGKNRVNDQSDGLDLDCERASQEQLSVSNKTKNMISFEETHEAQTNIRNGSSDSYKQSTINHAKQFGANSSDLRVRDPSFTAPFGKAPMKDLSGHALAASSILLKMSAIPEHEYIWQGEFEVYKGGKIPDLCGGIQAHLSSYASPKVLEMVNKFPQKIQLNEVPRLSTWPMKFHEGGAKEDNIALYFFAKDHESYERNYKFLLDSMMKNDLALKGNLDGIELLIFPSSQLPENCQRWNLLFFLWGVFRARRMSCSNASKNSSIIGGLNMVSLERDISADDMSLSKNLCLPKHVDKDSSASDSSHNIAPAFSCPDKAGITVNGDCENKASCDEQTSLGFTSPLSATGWT</sequence>
<proteinExistence type="predicted"/>
<dbReference type="EMBL" id="CM047748">
    <property type="protein sequence ID" value="KAJ0013792.1"/>
    <property type="molecule type" value="Genomic_DNA"/>
</dbReference>
<gene>
    <name evidence="1" type="ORF">Pint_20972</name>
</gene>
<comment type="caution">
    <text evidence="1">The sequence shown here is derived from an EMBL/GenBank/DDBJ whole genome shotgun (WGS) entry which is preliminary data.</text>
</comment>
<protein>
    <submittedName>
        <fullName evidence="1">Uncharacterized protein</fullName>
    </submittedName>
</protein>